<dbReference type="PANTHER" id="PTHR18916:SF6">
    <property type="entry name" value="DYNACTIN SUBUNIT 1"/>
    <property type="match status" value="1"/>
</dbReference>
<dbReference type="GO" id="GO:0005819">
    <property type="term" value="C:spindle"/>
    <property type="evidence" value="ECO:0007669"/>
    <property type="project" value="UniProtKB-SubCell"/>
</dbReference>
<name>A0A1E4U1E5_PACTA</name>
<proteinExistence type="predicted"/>
<dbReference type="GO" id="GO:0000132">
    <property type="term" value="P:establishment of mitotic spindle orientation"/>
    <property type="evidence" value="ECO:0007669"/>
    <property type="project" value="TreeGrafter"/>
</dbReference>
<dbReference type="Gene3D" id="2.30.30.190">
    <property type="entry name" value="CAP Gly-rich-like domain"/>
    <property type="match status" value="1"/>
</dbReference>
<feature type="domain" description="CAP-Gly" evidence="8">
    <location>
        <begin position="26"/>
        <end position="72"/>
    </location>
</feature>
<dbReference type="GO" id="GO:0030286">
    <property type="term" value="C:dynein complex"/>
    <property type="evidence" value="ECO:0007669"/>
    <property type="project" value="UniProtKB-KW"/>
</dbReference>
<dbReference type="GO" id="GO:0005874">
    <property type="term" value="C:microtubule"/>
    <property type="evidence" value="ECO:0007669"/>
    <property type="project" value="UniProtKB-KW"/>
</dbReference>
<dbReference type="PROSITE" id="PS50245">
    <property type="entry name" value="CAP_GLY_2"/>
    <property type="match status" value="1"/>
</dbReference>
<protein>
    <recommendedName>
        <fullName evidence="8">CAP-Gly domain-containing protein</fullName>
    </recommendedName>
</protein>
<evidence type="ECO:0000313" key="10">
    <source>
        <dbReference type="Proteomes" id="UP000094236"/>
    </source>
</evidence>
<keyword evidence="10" id="KW-1185">Reference proteome</keyword>
<evidence type="ECO:0000313" key="9">
    <source>
        <dbReference type="EMBL" id="ODV97812.1"/>
    </source>
</evidence>
<dbReference type="PANTHER" id="PTHR18916">
    <property type="entry name" value="DYNACTIN 1-RELATED MICROTUBULE-BINDING"/>
    <property type="match status" value="1"/>
</dbReference>
<dbReference type="GO" id="GO:0000743">
    <property type="term" value="P:nuclear migration involved in conjugation with cellular fusion"/>
    <property type="evidence" value="ECO:0007669"/>
    <property type="project" value="TreeGrafter"/>
</dbReference>
<dbReference type="OrthoDB" id="2130750at2759"/>
<keyword evidence="2" id="KW-0963">Cytoplasm</keyword>
<dbReference type="SUPFAM" id="SSF74924">
    <property type="entry name" value="Cap-Gly domain"/>
    <property type="match status" value="1"/>
</dbReference>
<accession>A0A1E4U1E5</accession>
<dbReference type="STRING" id="669874.A0A1E4U1E5"/>
<comment type="subcellular location">
    <subcellularLocation>
        <location evidence="1">Cytoplasm</location>
        <location evidence="1">Cytoskeleton</location>
        <location evidence="1">Spindle</location>
    </subcellularLocation>
</comment>
<dbReference type="GO" id="GO:0051286">
    <property type="term" value="C:cell tip"/>
    <property type="evidence" value="ECO:0007669"/>
    <property type="project" value="TreeGrafter"/>
</dbReference>
<dbReference type="EMBL" id="KV454011">
    <property type="protein sequence ID" value="ODV97812.1"/>
    <property type="molecule type" value="Genomic_DNA"/>
</dbReference>
<dbReference type="InterPro" id="IPR000938">
    <property type="entry name" value="CAP-Gly_domain"/>
</dbReference>
<keyword evidence="5 7" id="KW-0175">Coiled coil</keyword>
<evidence type="ECO:0000256" key="6">
    <source>
        <dbReference type="ARBA" id="ARBA00023212"/>
    </source>
</evidence>
<evidence type="ECO:0000256" key="7">
    <source>
        <dbReference type="SAM" id="Coils"/>
    </source>
</evidence>
<keyword evidence="6" id="KW-0206">Cytoskeleton</keyword>
<evidence type="ECO:0000256" key="5">
    <source>
        <dbReference type="ARBA" id="ARBA00023054"/>
    </source>
</evidence>
<evidence type="ECO:0000259" key="8">
    <source>
        <dbReference type="PROSITE" id="PS50245"/>
    </source>
</evidence>
<feature type="coiled-coil region" evidence="7">
    <location>
        <begin position="275"/>
        <end position="436"/>
    </location>
</feature>
<organism evidence="9 10">
    <name type="scientific">Pachysolen tannophilus NRRL Y-2460</name>
    <dbReference type="NCBI Taxonomy" id="669874"/>
    <lineage>
        <taxon>Eukaryota</taxon>
        <taxon>Fungi</taxon>
        <taxon>Dikarya</taxon>
        <taxon>Ascomycota</taxon>
        <taxon>Saccharomycotina</taxon>
        <taxon>Pichiomycetes</taxon>
        <taxon>Pachysolenaceae</taxon>
        <taxon>Pachysolen</taxon>
    </lineage>
</organism>
<dbReference type="Proteomes" id="UP000094236">
    <property type="component" value="Unassembled WGS sequence"/>
</dbReference>
<evidence type="ECO:0000256" key="3">
    <source>
        <dbReference type="ARBA" id="ARBA00022701"/>
    </source>
</evidence>
<dbReference type="InterPro" id="IPR036859">
    <property type="entry name" value="CAP-Gly_dom_sf"/>
</dbReference>
<dbReference type="GO" id="GO:0005816">
    <property type="term" value="C:spindle pole body"/>
    <property type="evidence" value="ECO:0007669"/>
    <property type="project" value="TreeGrafter"/>
</dbReference>
<feature type="coiled-coil region" evidence="7">
    <location>
        <begin position="830"/>
        <end position="871"/>
    </location>
</feature>
<reference evidence="10" key="1">
    <citation type="submission" date="2016-05" db="EMBL/GenBank/DDBJ databases">
        <title>Comparative genomics of biotechnologically important yeasts.</title>
        <authorList>
            <consortium name="DOE Joint Genome Institute"/>
            <person name="Riley R."/>
            <person name="Haridas S."/>
            <person name="Wolfe K.H."/>
            <person name="Lopes M.R."/>
            <person name="Hittinger C.T."/>
            <person name="Goker M."/>
            <person name="Salamov A."/>
            <person name="Wisecaver J."/>
            <person name="Long T.M."/>
            <person name="Aerts A.L."/>
            <person name="Barry K."/>
            <person name="Choi C."/>
            <person name="Clum A."/>
            <person name="Coughlan A.Y."/>
            <person name="Deshpande S."/>
            <person name="Douglass A.P."/>
            <person name="Hanson S.J."/>
            <person name="Klenk H.-P."/>
            <person name="Labutti K."/>
            <person name="Lapidus A."/>
            <person name="Lindquist E."/>
            <person name="Lipzen A."/>
            <person name="Meier-Kolthoff J.P."/>
            <person name="Ohm R.A."/>
            <person name="Otillar R.P."/>
            <person name="Pangilinan J."/>
            <person name="Peng Y."/>
            <person name="Rokas A."/>
            <person name="Rosa C.A."/>
            <person name="Scheuner C."/>
            <person name="Sibirny A.A."/>
            <person name="Slot J.C."/>
            <person name="Stielow J.B."/>
            <person name="Sun H."/>
            <person name="Kurtzman C.P."/>
            <person name="Blackwell M."/>
            <person name="Grigoriev I.V."/>
            <person name="Jeffries T.W."/>
        </authorList>
    </citation>
    <scope>NUCLEOTIDE SEQUENCE [LARGE SCALE GENOMIC DNA]</scope>
    <source>
        <strain evidence="10">NRRL Y-2460</strain>
    </source>
</reference>
<evidence type="ECO:0000256" key="1">
    <source>
        <dbReference type="ARBA" id="ARBA00004186"/>
    </source>
</evidence>
<sequence>MSNGVSLFVGQKIKVKGEYGIIRYIGETEFANGEWIGIELIDSIGKNNGSVNDVKYFELEKQDGNNYGIFIRAGACEIVDDENQGIEKNYIQNEFQLNRPTYLSEIAETKLNKSNNKEIEKLHNIIYKLQDKLKLMKEDIERLNNEKVNLTKLLTKSEENLERLTIDKELFNEKNELLIFEMEELNKKYLDLQDDFAALQEELKLNQEIENEILAAADDSNNNTNTDILHKRNKLMEIALFNLKNVSTDKENELLLKISSLESELSRLTDIEIKYNETLQKLTNAELIITQLKSQIDSTLETEKLIENLTEKNISLSETIKNLNQTVAELEQLQDLDENLAQNHAELENELKKELDSMKQKINQDNLLIKELKEKSQYLEKKLSNFRHESVVNIPNSEILHESSNINNNNDKNDKNNNSNEEMIELQQQLIKLGNSNFQLEIDEKLNTITKSAYLNNIETLKDLIIQHDLKNDEKLITLVTSFQKNSKILLMLSKILIDHFLPFPKKIGKSVVAIIKYYSLFLKISNFLKYFSIVLTFNNTKKLDDLIYFNNILNNRIEDAINFIKDQDLDNGLYIKFTDLQSNLIEIFNNNELLEDKKFTTREKLILKLGNDCKIPLDCSSQLILVIINAFIPNYDELSDSTAVLKTLITEISHAKALIDRIANSLAENEDIAIERDFAEIQDEFYEFFIKITENLEREFSVIGSEVELNDVVEALELDLENDYKASTFEEKVVELSHLKEILEKVDFEVEDIIKYDPNEPIWVSHLKDLKNHDSENLRRLKELDSLKQEVMSFSKVFKDKNRLIEELTLKITVLNQKLTSNEIYKANYLSLKNELNSYKEGNEKLLANLNDLIAQNNQQLQTINDLKSSKQSLKLIGDFDIFEEKKFNDQCSLISEIHTLRKSIQHLKSSAPAFSEELEWLKRPLTNNRKSQYNISDNIRSVYKQLMNMNENYSIIPIKSPTDSHKWQPKSLIPKYYISSMKDEYYKFEIQKNNFKF</sequence>
<gene>
    <name evidence="9" type="ORF">PACTADRAFT_31241</name>
</gene>
<dbReference type="Pfam" id="PF01302">
    <property type="entry name" value="CAP_GLY"/>
    <property type="match status" value="1"/>
</dbReference>
<evidence type="ECO:0000256" key="2">
    <source>
        <dbReference type="ARBA" id="ARBA00022490"/>
    </source>
</evidence>
<feature type="coiled-coil region" evidence="7">
    <location>
        <begin position="119"/>
        <end position="219"/>
    </location>
</feature>
<dbReference type="AlphaFoldDB" id="A0A1E4U1E5"/>
<keyword evidence="4" id="KW-0243">Dynein</keyword>
<evidence type="ECO:0000256" key="4">
    <source>
        <dbReference type="ARBA" id="ARBA00023017"/>
    </source>
</evidence>
<keyword evidence="3" id="KW-0493">Microtubule</keyword>
<dbReference type="PROSITE" id="PS00845">
    <property type="entry name" value="CAP_GLY_1"/>
    <property type="match status" value="1"/>
</dbReference>
<dbReference type="SMART" id="SM01052">
    <property type="entry name" value="CAP_GLY"/>
    <property type="match status" value="1"/>
</dbReference>